<sequence>MVSVARDRRWTRNVPSRVPDRESSELHKAVVVSLVNRWIEACGGRSPDGGLVRRRDAGVAVRGW</sequence>
<name>A0ABY5Z042_9ACTN</name>
<feature type="compositionally biased region" description="Basic and acidic residues" evidence="1">
    <location>
        <begin position="1"/>
        <end position="10"/>
    </location>
</feature>
<dbReference type="RefSeq" id="WP_260724703.1">
    <property type="nucleotide sequence ID" value="NZ_BAAABS010000061.1"/>
</dbReference>
<evidence type="ECO:0000313" key="3">
    <source>
        <dbReference type="Proteomes" id="UP001058271"/>
    </source>
</evidence>
<gene>
    <name evidence="2" type="ORF">Drose_30150</name>
</gene>
<proteinExistence type="predicted"/>
<evidence type="ECO:0000256" key="1">
    <source>
        <dbReference type="SAM" id="MobiDB-lite"/>
    </source>
</evidence>
<accession>A0ABY5Z042</accession>
<dbReference type="EMBL" id="CP073721">
    <property type="protein sequence ID" value="UWZ35363.1"/>
    <property type="molecule type" value="Genomic_DNA"/>
</dbReference>
<protein>
    <submittedName>
        <fullName evidence="2">Uncharacterized protein</fullName>
    </submittedName>
</protein>
<feature type="region of interest" description="Disordered" evidence="1">
    <location>
        <begin position="1"/>
        <end position="21"/>
    </location>
</feature>
<reference evidence="2" key="1">
    <citation type="submission" date="2021-04" db="EMBL/GenBank/DDBJ databases">
        <title>Biosynthetic gene clusters of Dactylosporangioum roseum.</title>
        <authorList>
            <person name="Hartkoorn R.C."/>
            <person name="Beaudoing E."/>
            <person name="Hot D."/>
            <person name="Moureu S."/>
        </authorList>
    </citation>
    <scope>NUCLEOTIDE SEQUENCE</scope>
    <source>
        <strain evidence="2">NRRL B-16295</strain>
    </source>
</reference>
<keyword evidence="3" id="KW-1185">Reference proteome</keyword>
<organism evidence="2 3">
    <name type="scientific">Dactylosporangium roseum</name>
    <dbReference type="NCBI Taxonomy" id="47989"/>
    <lineage>
        <taxon>Bacteria</taxon>
        <taxon>Bacillati</taxon>
        <taxon>Actinomycetota</taxon>
        <taxon>Actinomycetes</taxon>
        <taxon>Micromonosporales</taxon>
        <taxon>Micromonosporaceae</taxon>
        <taxon>Dactylosporangium</taxon>
    </lineage>
</organism>
<evidence type="ECO:0000313" key="2">
    <source>
        <dbReference type="EMBL" id="UWZ35363.1"/>
    </source>
</evidence>
<dbReference type="Proteomes" id="UP001058271">
    <property type="component" value="Chromosome"/>
</dbReference>